<dbReference type="AlphaFoldDB" id="A0AAW5K4Q4"/>
<feature type="chain" id="PRO_5043588273" evidence="1">
    <location>
        <begin position="23"/>
        <end position="360"/>
    </location>
</feature>
<evidence type="ECO:0000313" key="3">
    <source>
        <dbReference type="EMBL" id="MCQ4813247.1"/>
    </source>
</evidence>
<keyword evidence="1" id="KW-0732">Signal</keyword>
<gene>
    <name evidence="3" type="ORF">NE630_02275</name>
</gene>
<dbReference type="CDD" id="cd12810">
    <property type="entry name" value="Esterase_713_like-3"/>
    <property type="match status" value="1"/>
</dbReference>
<evidence type="ECO:0000256" key="1">
    <source>
        <dbReference type="SAM" id="SignalP"/>
    </source>
</evidence>
<dbReference type="PANTHER" id="PTHR43194">
    <property type="entry name" value="HYDROLASE ALPHA/BETA FOLD FAMILY"/>
    <property type="match status" value="1"/>
</dbReference>
<feature type="signal peptide" evidence="1">
    <location>
        <begin position="1"/>
        <end position="22"/>
    </location>
</feature>
<feature type="domain" description="AB hydrolase-1" evidence="2">
    <location>
        <begin position="86"/>
        <end position="260"/>
    </location>
</feature>
<comment type="caution">
    <text evidence="3">The sequence shown here is derived from an EMBL/GenBank/DDBJ whole genome shotgun (WGS) entry which is preliminary data.</text>
</comment>
<proteinExistence type="predicted"/>
<dbReference type="InterPro" id="IPR050228">
    <property type="entry name" value="Carboxylesterase_BioH"/>
</dbReference>
<evidence type="ECO:0000313" key="4">
    <source>
        <dbReference type="Proteomes" id="UP001205919"/>
    </source>
</evidence>
<dbReference type="GO" id="GO:0016787">
    <property type="term" value="F:hydrolase activity"/>
    <property type="evidence" value="ECO:0007669"/>
    <property type="project" value="UniProtKB-KW"/>
</dbReference>
<dbReference type="Proteomes" id="UP001205919">
    <property type="component" value="Unassembled WGS sequence"/>
</dbReference>
<sequence>MMKRKSVLLLTTAIIVTIFAAAAAAAPLKSRPLMIEEQGSFAAGGSIVSSPGKFDPYKWNGDGQTLHGDHASVFYQIPVKARKLPLVFLHGAGQSGRTWETTPDGREGFQDIFLRRGFGIYLLDQPRRGSAGRSTVPMEVKAIPDEQLLFGIFRLGTWPDFYPNVQFSRNPRALEQFFRQATPNTGPYDAGVVSDAVSAVFDRIGEGVLVTHSQGGGPGWYSVMKNNKIRAVAAYEPGSDFIFPQGEEPAPMPSSAGTLKAVGVPLADFMKLTKIPIIVYYGDNIPGEPTDNPGQDNWRVRLAMARLWAKAVNEKGGDVTLVHLPEIGIRGNTHFPFSDLNNIEIADLLSKFLKEKGLDK</sequence>
<name>A0AAW5K4Q4_9BACT</name>
<protein>
    <submittedName>
        <fullName evidence="3">Alpha/beta fold hydrolase</fullName>
    </submittedName>
</protein>
<dbReference type="Pfam" id="PF12697">
    <property type="entry name" value="Abhydrolase_6"/>
    <property type="match status" value="1"/>
</dbReference>
<dbReference type="SUPFAM" id="SSF53474">
    <property type="entry name" value="alpha/beta-Hydrolases"/>
    <property type="match status" value="1"/>
</dbReference>
<reference evidence="3 4" key="1">
    <citation type="submission" date="2022-06" db="EMBL/GenBank/DDBJ databases">
        <title>Isolation of gut microbiota from human fecal samples.</title>
        <authorList>
            <person name="Pamer E.G."/>
            <person name="Barat B."/>
            <person name="Waligurski E."/>
            <person name="Medina S."/>
            <person name="Paddock L."/>
            <person name="Mostad J."/>
        </authorList>
    </citation>
    <scope>NUCLEOTIDE SEQUENCE [LARGE SCALE GENOMIC DNA]</scope>
    <source>
        <strain evidence="3 4">DFI.9.90</strain>
    </source>
</reference>
<keyword evidence="4" id="KW-1185">Reference proteome</keyword>
<keyword evidence="3" id="KW-0378">Hydrolase</keyword>
<organism evidence="3 4">
    <name type="scientific">Cloacibacillus evryensis</name>
    <dbReference type="NCBI Taxonomy" id="508460"/>
    <lineage>
        <taxon>Bacteria</taxon>
        <taxon>Thermotogati</taxon>
        <taxon>Synergistota</taxon>
        <taxon>Synergistia</taxon>
        <taxon>Synergistales</taxon>
        <taxon>Synergistaceae</taxon>
        <taxon>Cloacibacillus</taxon>
    </lineage>
</organism>
<dbReference type="RefSeq" id="WP_198006131.1">
    <property type="nucleotide sequence ID" value="NZ_DBFBHA010000083.1"/>
</dbReference>
<accession>A0AAW5K4Q4</accession>
<evidence type="ECO:0000259" key="2">
    <source>
        <dbReference type="Pfam" id="PF12697"/>
    </source>
</evidence>
<dbReference type="PANTHER" id="PTHR43194:SF4">
    <property type="entry name" value="AB HYDROLASE-1 DOMAIN-CONTAINING PROTEIN"/>
    <property type="match status" value="1"/>
</dbReference>
<dbReference type="EMBL" id="JANFYT010000003">
    <property type="protein sequence ID" value="MCQ4813247.1"/>
    <property type="molecule type" value="Genomic_DNA"/>
</dbReference>
<dbReference type="InterPro" id="IPR000073">
    <property type="entry name" value="AB_hydrolase_1"/>
</dbReference>
<dbReference type="Gene3D" id="3.40.50.1820">
    <property type="entry name" value="alpha/beta hydrolase"/>
    <property type="match status" value="1"/>
</dbReference>
<dbReference type="InterPro" id="IPR029058">
    <property type="entry name" value="AB_hydrolase_fold"/>
</dbReference>